<dbReference type="AlphaFoldDB" id="A0A177E6E2"/>
<protein>
    <submittedName>
        <fullName evidence="1">Uncharacterized protein</fullName>
    </submittedName>
</protein>
<sequence>MLNLRHLLENIYKFSQKENIPLFLAGAFALKAYGLSRMTADIDFLTGQAYIARIKLFLEKFGFETLSSSQGFVSFLHPLGGRLDFILVDDDTLKKIALEAQKKEVFPGIMFYVISPRHLTALKIFAVKNQPERLGKEWADIVWMLKHNLVSLEEILEIAKSYGVKEIIKRLDTGL</sequence>
<evidence type="ECO:0000313" key="1">
    <source>
        <dbReference type="EMBL" id="OAG27010.1"/>
    </source>
</evidence>
<dbReference type="EMBL" id="LSFI01000045">
    <property type="protein sequence ID" value="OAG27010.1"/>
    <property type="molecule type" value="Genomic_DNA"/>
</dbReference>
<gene>
    <name evidence="1" type="ORF">TH606_09285</name>
</gene>
<dbReference type="InterPro" id="IPR014942">
    <property type="entry name" value="AbiEii"/>
</dbReference>
<evidence type="ECO:0000313" key="2">
    <source>
        <dbReference type="Proteomes" id="UP000076964"/>
    </source>
</evidence>
<organism evidence="1 2">
    <name type="scientific">Thermodesulfatator autotrophicus</name>
    <dbReference type="NCBI Taxonomy" id="1795632"/>
    <lineage>
        <taxon>Bacteria</taxon>
        <taxon>Pseudomonadati</taxon>
        <taxon>Thermodesulfobacteriota</taxon>
        <taxon>Thermodesulfobacteria</taxon>
        <taxon>Thermodesulfobacteriales</taxon>
        <taxon>Thermodesulfatatoraceae</taxon>
        <taxon>Thermodesulfatator</taxon>
    </lineage>
</organism>
<comment type="caution">
    <text evidence="1">The sequence shown here is derived from an EMBL/GenBank/DDBJ whole genome shotgun (WGS) entry which is preliminary data.</text>
</comment>
<dbReference type="Pfam" id="PF08843">
    <property type="entry name" value="AbiEii"/>
    <property type="match status" value="1"/>
</dbReference>
<dbReference type="Gene3D" id="3.30.460.40">
    <property type="match status" value="1"/>
</dbReference>
<dbReference type="InterPro" id="IPR043519">
    <property type="entry name" value="NT_sf"/>
</dbReference>
<proteinExistence type="predicted"/>
<keyword evidence="2" id="KW-1185">Reference proteome</keyword>
<reference evidence="1 2" key="1">
    <citation type="submission" date="2016-02" db="EMBL/GenBank/DDBJ databases">
        <title>Draft genome sequence of Thermodesulfatator sp. S606.</title>
        <authorList>
            <person name="Lai Q."/>
            <person name="Cao J."/>
            <person name="Dupont S."/>
            <person name="Shao Z."/>
            <person name="Jebbar M."/>
            <person name="Alain K."/>
        </authorList>
    </citation>
    <scope>NUCLEOTIDE SEQUENCE [LARGE SCALE GENOMIC DNA]</scope>
    <source>
        <strain evidence="1 2">S606</strain>
    </source>
</reference>
<dbReference type="SUPFAM" id="SSF81301">
    <property type="entry name" value="Nucleotidyltransferase"/>
    <property type="match status" value="1"/>
</dbReference>
<accession>A0A177E6E2</accession>
<name>A0A177E6E2_9BACT</name>
<dbReference type="Proteomes" id="UP000076964">
    <property type="component" value="Unassembled WGS sequence"/>
</dbReference>